<dbReference type="GO" id="GO:0005829">
    <property type="term" value="C:cytosol"/>
    <property type="evidence" value="ECO:0007669"/>
    <property type="project" value="TreeGrafter"/>
</dbReference>
<feature type="domain" description="B12-binding" evidence="6">
    <location>
        <begin position="68"/>
        <end position="210"/>
    </location>
</feature>
<dbReference type="PANTHER" id="PTHR43409">
    <property type="entry name" value="ANAEROBIC MAGNESIUM-PROTOPORPHYRIN IX MONOMETHYL ESTER CYCLASE-RELATED"/>
    <property type="match status" value="1"/>
</dbReference>
<dbReference type="GO" id="GO:0003824">
    <property type="term" value="F:catalytic activity"/>
    <property type="evidence" value="ECO:0007669"/>
    <property type="project" value="InterPro"/>
</dbReference>
<dbReference type="SFLD" id="SFLDS00029">
    <property type="entry name" value="Radical_SAM"/>
    <property type="match status" value="1"/>
</dbReference>
<evidence type="ECO:0000256" key="4">
    <source>
        <dbReference type="ARBA" id="ARBA00023004"/>
    </source>
</evidence>
<dbReference type="InterPro" id="IPR023984">
    <property type="entry name" value="rSAM_ocin_1"/>
</dbReference>
<evidence type="ECO:0000256" key="3">
    <source>
        <dbReference type="ARBA" id="ARBA00022723"/>
    </source>
</evidence>
<dbReference type="InterPro" id="IPR006638">
    <property type="entry name" value="Elp3/MiaA/NifB-like_rSAM"/>
</dbReference>
<dbReference type="EMBL" id="CP102480">
    <property type="protein sequence ID" value="UUX48470.1"/>
    <property type="molecule type" value="Genomic_DNA"/>
</dbReference>
<keyword evidence="8" id="KW-1185">Reference proteome</keyword>
<name>A0A9J7AMT0_9PROT</name>
<evidence type="ECO:0000313" key="7">
    <source>
        <dbReference type="EMBL" id="UUX48470.1"/>
    </source>
</evidence>
<gene>
    <name evidence="7" type="ORF">NUH88_13745</name>
</gene>
<evidence type="ECO:0000259" key="6">
    <source>
        <dbReference type="PROSITE" id="PS51332"/>
    </source>
</evidence>
<keyword evidence="5" id="KW-0411">Iron-sulfur</keyword>
<dbReference type="SFLD" id="SFLDF00324">
    <property type="entry name" value="bacteriocin_maturation"/>
    <property type="match status" value="1"/>
</dbReference>
<keyword evidence="2" id="KW-0949">S-adenosyl-L-methionine</keyword>
<dbReference type="SUPFAM" id="SSF102114">
    <property type="entry name" value="Radical SAM enzymes"/>
    <property type="match status" value="1"/>
</dbReference>
<keyword evidence="3" id="KW-0479">Metal-binding</keyword>
<dbReference type="AlphaFoldDB" id="A0A9J7AMT0"/>
<comment type="cofactor">
    <cofactor evidence="1">
        <name>[4Fe-4S] cluster</name>
        <dbReference type="ChEBI" id="CHEBI:49883"/>
    </cofactor>
</comment>
<protein>
    <submittedName>
        <fullName evidence="7">RiPP maturation radical SAM C-methyltransferase</fullName>
    </submittedName>
</protein>
<dbReference type="InterPro" id="IPR036724">
    <property type="entry name" value="Cobalamin-bd_sf"/>
</dbReference>
<dbReference type="PROSITE" id="PS51332">
    <property type="entry name" value="B12_BINDING"/>
    <property type="match status" value="1"/>
</dbReference>
<keyword evidence="4" id="KW-0408">Iron</keyword>
<dbReference type="PANTHER" id="PTHR43409:SF7">
    <property type="entry name" value="BLL1977 PROTEIN"/>
    <property type="match status" value="1"/>
</dbReference>
<dbReference type="InterPro" id="IPR006158">
    <property type="entry name" value="Cobalamin-bd"/>
</dbReference>
<dbReference type="InterPro" id="IPR023404">
    <property type="entry name" value="rSAM_horseshoe"/>
</dbReference>
<dbReference type="SFLD" id="SFLDG01082">
    <property type="entry name" value="B12-binding_domain_containing"/>
    <property type="match status" value="1"/>
</dbReference>
<dbReference type="InterPro" id="IPR058240">
    <property type="entry name" value="rSAM_sf"/>
</dbReference>
<dbReference type="GO" id="GO:0031419">
    <property type="term" value="F:cobalamin binding"/>
    <property type="evidence" value="ECO:0007669"/>
    <property type="project" value="InterPro"/>
</dbReference>
<dbReference type="Pfam" id="PF04055">
    <property type="entry name" value="Radical_SAM"/>
    <property type="match status" value="1"/>
</dbReference>
<dbReference type="RefSeq" id="WP_257766977.1">
    <property type="nucleotide sequence ID" value="NZ_CP102480.1"/>
</dbReference>
<evidence type="ECO:0000256" key="1">
    <source>
        <dbReference type="ARBA" id="ARBA00001966"/>
    </source>
</evidence>
<evidence type="ECO:0000256" key="2">
    <source>
        <dbReference type="ARBA" id="ARBA00022691"/>
    </source>
</evidence>
<dbReference type="SMART" id="SM00729">
    <property type="entry name" value="Elp3"/>
    <property type="match status" value="1"/>
</dbReference>
<sequence length="655" mass="73807">MRIALVNMPFSSLQIPSIALHQLETVVREKFADAETSVHYLNHDFGALVGPDLYAWISESLAGHTCGFGEWLFRHAAFPEHGDNTEAYFARYLHHFGEAQVERYHRELAPVRADLPRILDEMIETHGLADADIVGLTSMFFQNMPSFALARQLKETGSKALVLMGGANCEGNMGIEIVNNVPWLDYVFSGHALVNFPKFLTAFRTGETEAMSKIDGIFSRANSRSITALAPAVKASRPSDAKAELQVDGIKVDGPERSLNSDVPLDYEVYLESYQRHFGDHRADEVELLFETSRGCWWGEKAHCTFCGLNGATMKFREMGVDLARKTIQEMVDKYADRVTRFASVDNIIPKSYTDDLLPELDVPGHVTLFYEVKADLSREQLKTLAKARVVEVQPGVESIATETLKLMRKGTTAFNNIRFLSDCAAEGVKPVWNLLVGFPGESAETFEMYRANLPRLTHLPPPSGVFPVRFDRFSPYFTQADSFGLDLEPLDYHELNYPFPEEVVWNMAYYFRDRNIDAPYQVDLAEHLAHLRDAVTKWRARWESEAGAPRLRLIEDDYGWLVEDQRTGHKVEHELDDPDVELLRALETPQSLAKMRETNADSLGYLQELGLLFEERGRVMSLVMEGTRHGLDAGLHTFAGSKGRAENAALGLTF</sequence>
<dbReference type="KEGG" id="naci:NUH88_13745"/>
<dbReference type="InterPro" id="IPR051198">
    <property type="entry name" value="BchE-like"/>
</dbReference>
<reference evidence="7" key="1">
    <citation type="submission" date="2022-08" db="EMBL/GenBank/DDBJ databases">
        <title>Nisaea acidiphila sp. nov., isolated from a marine algal debris and emended description of the genus Nisaea Urios et al. 2008.</title>
        <authorList>
            <person name="Kwon K."/>
        </authorList>
    </citation>
    <scope>NUCLEOTIDE SEQUENCE</scope>
    <source>
        <strain evidence="7">MEBiC11861</strain>
    </source>
</reference>
<dbReference type="Gene3D" id="3.40.50.280">
    <property type="entry name" value="Cobalamin-binding domain"/>
    <property type="match status" value="1"/>
</dbReference>
<dbReference type="GO" id="GO:0051536">
    <property type="term" value="F:iron-sulfur cluster binding"/>
    <property type="evidence" value="ECO:0007669"/>
    <property type="project" value="UniProtKB-KW"/>
</dbReference>
<dbReference type="SUPFAM" id="SSF52242">
    <property type="entry name" value="Cobalamin (vitamin B12)-binding domain"/>
    <property type="match status" value="1"/>
</dbReference>
<evidence type="ECO:0000313" key="8">
    <source>
        <dbReference type="Proteomes" id="UP001060336"/>
    </source>
</evidence>
<dbReference type="GO" id="GO:0046872">
    <property type="term" value="F:metal ion binding"/>
    <property type="evidence" value="ECO:0007669"/>
    <property type="project" value="UniProtKB-KW"/>
</dbReference>
<proteinExistence type="predicted"/>
<dbReference type="Gene3D" id="3.80.30.20">
    <property type="entry name" value="tm_1862 like domain"/>
    <property type="match status" value="1"/>
</dbReference>
<dbReference type="NCBIfam" id="TIGR03975">
    <property type="entry name" value="rSAM_ocin_1"/>
    <property type="match status" value="1"/>
</dbReference>
<accession>A0A9J7AMT0</accession>
<organism evidence="7 8">
    <name type="scientific">Nisaea acidiphila</name>
    <dbReference type="NCBI Taxonomy" id="1862145"/>
    <lineage>
        <taxon>Bacteria</taxon>
        <taxon>Pseudomonadati</taxon>
        <taxon>Pseudomonadota</taxon>
        <taxon>Alphaproteobacteria</taxon>
        <taxon>Rhodospirillales</taxon>
        <taxon>Thalassobaculaceae</taxon>
        <taxon>Nisaea</taxon>
    </lineage>
</organism>
<dbReference type="InterPro" id="IPR007197">
    <property type="entry name" value="rSAM"/>
</dbReference>
<dbReference type="Proteomes" id="UP001060336">
    <property type="component" value="Chromosome"/>
</dbReference>
<evidence type="ECO:0000256" key="5">
    <source>
        <dbReference type="ARBA" id="ARBA00023014"/>
    </source>
</evidence>